<proteinExistence type="predicted"/>
<keyword evidence="1" id="KW-0732">Signal</keyword>
<dbReference type="EMBL" id="KV442229">
    <property type="protein sequence ID" value="OAQ22134.1"/>
    <property type="molecule type" value="Genomic_DNA"/>
</dbReference>
<dbReference type="Proteomes" id="UP000078512">
    <property type="component" value="Unassembled WGS sequence"/>
</dbReference>
<dbReference type="OrthoDB" id="2333120at2759"/>
<feature type="signal peptide" evidence="1">
    <location>
        <begin position="1"/>
        <end position="18"/>
    </location>
</feature>
<name>A0A197JDU6_9FUNG</name>
<organism evidence="3 4">
    <name type="scientific">Linnemannia elongata AG-77</name>
    <dbReference type="NCBI Taxonomy" id="1314771"/>
    <lineage>
        <taxon>Eukaryota</taxon>
        <taxon>Fungi</taxon>
        <taxon>Fungi incertae sedis</taxon>
        <taxon>Mucoromycota</taxon>
        <taxon>Mortierellomycotina</taxon>
        <taxon>Mortierellomycetes</taxon>
        <taxon>Mortierellales</taxon>
        <taxon>Mortierellaceae</taxon>
        <taxon>Linnemannia</taxon>
    </lineage>
</organism>
<evidence type="ECO:0000313" key="4">
    <source>
        <dbReference type="Proteomes" id="UP000078512"/>
    </source>
</evidence>
<accession>A0A197JDU6</accession>
<evidence type="ECO:0000256" key="1">
    <source>
        <dbReference type="SAM" id="SignalP"/>
    </source>
</evidence>
<protein>
    <submittedName>
        <fullName evidence="3">Uncharacterized protein</fullName>
    </submittedName>
</protein>
<dbReference type="AlphaFoldDB" id="A0A197JDU6"/>
<dbReference type="EMBL" id="KV442152">
    <property type="protein sequence ID" value="OAQ22614.1"/>
    <property type="molecule type" value="Genomic_DNA"/>
</dbReference>
<gene>
    <name evidence="2" type="ORF">K457DRAFT_1882721</name>
    <name evidence="3" type="ORF">K457DRAFT_25910</name>
</gene>
<evidence type="ECO:0000313" key="3">
    <source>
        <dbReference type="EMBL" id="OAQ22614.1"/>
    </source>
</evidence>
<keyword evidence="4" id="KW-1185">Reference proteome</keyword>
<feature type="chain" id="PRO_5008507793" evidence="1">
    <location>
        <begin position="19"/>
        <end position="117"/>
    </location>
</feature>
<evidence type="ECO:0000313" key="2">
    <source>
        <dbReference type="EMBL" id="OAQ22134.1"/>
    </source>
</evidence>
<sequence length="117" mass="13139">MNLKFYLGILSLIGASAASCTQTAAQSMPYDVQVFENDDCSGRTLHIQCDYDHEAIGDTKSYGFSYKSVLVGSKYAVSLYDTNYVRTRAWDRSSSYYFQYGSVPAGYQFVIWCHGSE</sequence>
<dbReference type="PROSITE" id="PS51257">
    <property type="entry name" value="PROKAR_LIPOPROTEIN"/>
    <property type="match status" value="1"/>
</dbReference>
<reference evidence="3 4" key="1">
    <citation type="submission" date="2016-05" db="EMBL/GenBank/DDBJ databases">
        <title>Genome sequencing reveals origins of a unique bacterial endosymbiosis in the earliest lineages of terrestrial Fungi.</title>
        <authorList>
            <consortium name="DOE Joint Genome Institute"/>
            <person name="Uehling J."/>
            <person name="Gryganskyi A."/>
            <person name="Hameed K."/>
            <person name="Tschaplinski T."/>
            <person name="Misztal P."/>
            <person name="Wu S."/>
            <person name="Desiro A."/>
            <person name="Vande Pol N."/>
            <person name="Du Z.-Y."/>
            <person name="Zienkiewicz A."/>
            <person name="Zienkiewicz K."/>
            <person name="Morin E."/>
            <person name="Tisserant E."/>
            <person name="Splivallo R."/>
            <person name="Hainaut M."/>
            <person name="Henrissat B."/>
            <person name="Ohm R."/>
            <person name="Kuo A."/>
            <person name="Yan J."/>
            <person name="Lipzen A."/>
            <person name="Nolan M."/>
            <person name="Labutti K."/>
            <person name="Barry K."/>
            <person name="Goldstein A."/>
            <person name="Labbe J."/>
            <person name="Schadt C."/>
            <person name="Tuskan G."/>
            <person name="Grigoriev I."/>
            <person name="Martin F."/>
            <person name="Vilgalys R."/>
            <person name="Bonito G."/>
        </authorList>
    </citation>
    <scope>NUCLEOTIDE SEQUENCE [LARGE SCALE GENOMIC DNA]</scope>
    <source>
        <strain evidence="3 4">AG-77</strain>
    </source>
</reference>